<reference evidence="4" key="1">
    <citation type="journal article" date="2019" name="Int. J. Syst. Evol. Microbiol.">
        <title>The Global Catalogue of Microorganisms (GCM) 10K type strain sequencing project: providing services to taxonomists for standard genome sequencing and annotation.</title>
        <authorList>
            <consortium name="The Broad Institute Genomics Platform"/>
            <consortium name="The Broad Institute Genome Sequencing Center for Infectious Disease"/>
            <person name="Wu L."/>
            <person name="Ma J."/>
        </authorList>
    </citation>
    <scope>NUCLEOTIDE SEQUENCE [LARGE SCALE GENOMIC DNA]</scope>
    <source>
        <strain evidence="4">JCM 11483</strain>
    </source>
</reference>
<organism evidence="3 4">
    <name type="scientific">Nesterenkonia halobia</name>
    <dbReference type="NCBI Taxonomy" id="37922"/>
    <lineage>
        <taxon>Bacteria</taxon>
        <taxon>Bacillati</taxon>
        <taxon>Actinomycetota</taxon>
        <taxon>Actinomycetes</taxon>
        <taxon>Micrococcales</taxon>
        <taxon>Micrococcaceae</taxon>
        <taxon>Nesterenkonia</taxon>
    </lineage>
</organism>
<dbReference type="InterPro" id="IPR011010">
    <property type="entry name" value="DNA_brk_join_enz"/>
</dbReference>
<dbReference type="Proteomes" id="UP001501736">
    <property type="component" value="Unassembled WGS sequence"/>
</dbReference>
<name>A0ABP6R7H5_9MICC</name>
<evidence type="ECO:0000313" key="3">
    <source>
        <dbReference type="EMBL" id="GAA3280012.1"/>
    </source>
</evidence>
<evidence type="ECO:0000256" key="1">
    <source>
        <dbReference type="ARBA" id="ARBA00023172"/>
    </source>
</evidence>
<dbReference type="InterPro" id="IPR013762">
    <property type="entry name" value="Integrase-like_cat_sf"/>
</dbReference>
<feature type="domain" description="Tyr recombinase" evidence="2">
    <location>
        <begin position="16"/>
        <end position="109"/>
    </location>
</feature>
<dbReference type="InterPro" id="IPR002104">
    <property type="entry name" value="Integrase_catalytic"/>
</dbReference>
<protein>
    <recommendedName>
        <fullName evidence="2">Tyr recombinase domain-containing protein</fullName>
    </recommendedName>
</protein>
<keyword evidence="1" id="KW-0233">DNA recombination</keyword>
<accession>A0ABP6R7H5</accession>
<proteinExistence type="predicted"/>
<sequence>MNPAATIKLPRAGGRREHTRLSIAELHRAADAMPTAVDRALLLTMATTGLRWGEATALQVGALDFERLRITVRRTYIDIGGTLHESTPKSHATRWVPMPAAVSSGRGTG</sequence>
<evidence type="ECO:0000313" key="4">
    <source>
        <dbReference type="Proteomes" id="UP001501736"/>
    </source>
</evidence>
<dbReference type="PROSITE" id="PS51898">
    <property type="entry name" value="TYR_RECOMBINASE"/>
    <property type="match status" value="1"/>
</dbReference>
<dbReference type="EMBL" id="BAAAYG010000002">
    <property type="protein sequence ID" value="GAA3280012.1"/>
    <property type="molecule type" value="Genomic_DNA"/>
</dbReference>
<evidence type="ECO:0000259" key="2">
    <source>
        <dbReference type="PROSITE" id="PS51898"/>
    </source>
</evidence>
<dbReference type="Gene3D" id="1.10.443.10">
    <property type="entry name" value="Intergrase catalytic core"/>
    <property type="match status" value="1"/>
</dbReference>
<keyword evidence="4" id="KW-1185">Reference proteome</keyword>
<gene>
    <name evidence="3" type="ORF">GCM10020260_03750</name>
</gene>
<comment type="caution">
    <text evidence="3">The sequence shown here is derived from an EMBL/GenBank/DDBJ whole genome shotgun (WGS) entry which is preliminary data.</text>
</comment>
<dbReference type="SUPFAM" id="SSF56349">
    <property type="entry name" value="DNA breaking-rejoining enzymes"/>
    <property type="match status" value="1"/>
</dbReference>